<proteinExistence type="predicted"/>
<reference evidence="1" key="2">
    <citation type="submission" date="2015-07" db="EMBL/GenBank/DDBJ databases">
        <authorList>
            <person name="Noorani M."/>
        </authorList>
    </citation>
    <scope>NUCLEOTIDE SEQUENCE</scope>
    <source>
        <strain evidence="1">Yugu1</strain>
    </source>
</reference>
<gene>
    <name evidence="1" type="ORF">SETIT_9G301900v2</name>
</gene>
<dbReference type="EMBL" id="CM003536">
    <property type="protein sequence ID" value="RCV43536.1"/>
    <property type="molecule type" value="Genomic_DNA"/>
</dbReference>
<sequence length="139" mass="15617">MATPRGDGRRRRRRYGQVSPLLLDEHGVTDSIRSPSSDVIVVHPKNKCEHGYASCCEVTRGYIKDREKQGRKCIERMTSPPQAQCTSSMHHRHMGQSYPTMAKVCRQGQSTTTISIEIYVGLNKGEVKQRSKSLTLALS</sequence>
<name>A0A368SM64_SETIT</name>
<evidence type="ECO:0000313" key="1">
    <source>
        <dbReference type="EMBL" id="RCV43536.1"/>
    </source>
</evidence>
<reference evidence="1" key="1">
    <citation type="journal article" date="2012" name="Nat. Biotechnol.">
        <title>Reference genome sequence of the model plant Setaria.</title>
        <authorList>
            <person name="Bennetzen J.L."/>
            <person name="Schmutz J."/>
            <person name="Wang H."/>
            <person name="Percifield R."/>
            <person name="Hawkins J."/>
            <person name="Pontaroli A.C."/>
            <person name="Estep M."/>
            <person name="Feng L."/>
            <person name="Vaughn J.N."/>
            <person name="Grimwood J."/>
            <person name="Jenkins J."/>
            <person name="Barry K."/>
            <person name="Lindquist E."/>
            <person name="Hellsten U."/>
            <person name="Deshpande S."/>
            <person name="Wang X."/>
            <person name="Wu X."/>
            <person name="Mitros T."/>
            <person name="Triplett J."/>
            <person name="Yang X."/>
            <person name="Ye C.Y."/>
            <person name="Mauro-Herrera M."/>
            <person name="Wang L."/>
            <person name="Li P."/>
            <person name="Sharma M."/>
            <person name="Sharma R."/>
            <person name="Ronald P.C."/>
            <person name="Panaud O."/>
            <person name="Kellogg E.A."/>
            <person name="Brutnell T.P."/>
            <person name="Doust A.N."/>
            <person name="Tuskan G.A."/>
            <person name="Rokhsar D."/>
            <person name="Devos K.M."/>
        </authorList>
    </citation>
    <scope>NUCLEOTIDE SEQUENCE [LARGE SCALE GENOMIC DNA]</scope>
    <source>
        <strain evidence="1">Yugu1</strain>
    </source>
</reference>
<dbReference type="AlphaFoldDB" id="A0A368SM64"/>
<organism evidence="1">
    <name type="scientific">Setaria italica</name>
    <name type="common">Foxtail millet</name>
    <name type="synonym">Panicum italicum</name>
    <dbReference type="NCBI Taxonomy" id="4555"/>
    <lineage>
        <taxon>Eukaryota</taxon>
        <taxon>Viridiplantae</taxon>
        <taxon>Streptophyta</taxon>
        <taxon>Embryophyta</taxon>
        <taxon>Tracheophyta</taxon>
        <taxon>Spermatophyta</taxon>
        <taxon>Magnoliopsida</taxon>
        <taxon>Liliopsida</taxon>
        <taxon>Poales</taxon>
        <taxon>Poaceae</taxon>
        <taxon>PACMAD clade</taxon>
        <taxon>Panicoideae</taxon>
        <taxon>Panicodae</taxon>
        <taxon>Paniceae</taxon>
        <taxon>Cenchrinae</taxon>
        <taxon>Setaria</taxon>
    </lineage>
</organism>
<accession>A0A368SM64</accession>
<protein>
    <submittedName>
        <fullName evidence="1">Uncharacterized protein</fullName>
    </submittedName>
</protein>